<organism evidence="1 2">
    <name type="scientific">Thalassiosira oceanica</name>
    <name type="common">Marine diatom</name>
    <dbReference type="NCBI Taxonomy" id="159749"/>
    <lineage>
        <taxon>Eukaryota</taxon>
        <taxon>Sar</taxon>
        <taxon>Stramenopiles</taxon>
        <taxon>Ochrophyta</taxon>
        <taxon>Bacillariophyta</taxon>
        <taxon>Coscinodiscophyceae</taxon>
        <taxon>Thalassiosirophycidae</taxon>
        <taxon>Thalassiosirales</taxon>
        <taxon>Thalassiosiraceae</taxon>
        <taxon>Thalassiosira</taxon>
    </lineage>
</organism>
<comment type="caution">
    <text evidence="1">The sequence shown here is derived from an EMBL/GenBank/DDBJ whole genome shotgun (WGS) entry which is preliminary data.</text>
</comment>
<dbReference type="OrthoDB" id="1748774at2759"/>
<evidence type="ECO:0000313" key="2">
    <source>
        <dbReference type="Proteomes" id="UP000266841"/>
    </source>
</evidence>
<keyword evidence="2" id="KW-1185">Reference proteome</keyword>
<feature type="non-terminal residue" evidence="1">
    <location>
        <position position="1"/>
    </location>
</feature>
<dbReference type="EMBL" id="AGNL01037466">
    <property type="protein sequence ID" value="EJK53596.1"/>
    <property type="molecule type" value="Genomic_DNA"/>
</dbReference>
<sequence length="207" mass="22682">WPAGPEFDRQQPANRNHARLFACHDLSATVPSKFAVRFAKRVFRPSTDPFDDPTKRAFGRATLSTYSHGRRPVPLAAIEFVDSPLRDLLDFEGKLRRPAPLLCRDNSLYSSQNHSRSTRTMSALNSSSSLLRRACQSARSGLLSGQTRGMAGGKEIRFGVEGRAAMLKGVDMLADAVQVRMILEIFYRDGELGVDSQATAGAGQGGR</sequence>
<protein>
    <submittedName>
        <fullName evidence="1">Uncharacterized protein</fullName>
    </submittedName>
</protein>
<dbReference type="AlphaFoldDB" id="K0RXL7"/>
<proteinExistence type="predicted"/>
<evidence type="ECO:0000313" key="1">
    <source>
        <dbReference type="EMBL" id="EJK53596.1"/>
    </source>
</evidence>
<name>K0RXL7_THAOC</name>
<dbReference type="Proteomes" id="UP000266841">
    <property type="component" value="Unassembled WGS sequence"/>
</dbReference>
<reference evidence="1 2" key="1">
    <citation type="journal article" date="2012" name="Genome Biol.">
        <title>Genome and low-iron response of an oceanic diatom adapted to chronic iron limitation.</title>
        <authorList>
            <person name="Lommer M."/>
            <person name="Specht M."/>
            <person name="Roy A.S."/>
            <person name="Kraemer L."/>
            <person name="Andreson R."/>
            <person name="Gutowska M.A."/>
            <person name="Wolf J."/>
            <person name="Bergner S.V."/>
            <person name="Schilhabel M.B."/>
            <person name="Klostermeier U.C."/>
            <person name="Beiko R.G."/>
            <person name="Rosenstiel P."/>
            <person name="Hippler M."/>
            <person name="Laroche J."/>
        </authorList>
    </citation>
    <scope>NUCLEOTIDE SEQUENCE [LARGE SCALE GENOMIC DNA]</scope>
    <source>
        <strain evidence="1 2">CCMP1005</strain>
    </source>
</reference>
<gene>
    <name evidence="1" type="ORF">THAOC_26936</name>
</gene>
<accession>K0RXL7</accession>